<dbReference type="GO" id="GO:0008270">
    <property type="term" value="F:zinc ion binding"/>
    <property type="evidence" value="ECO:0007669"/>
    <property type="project" value="UniProtKB-KW"/>
</dbReference>
<dbReference type="SMART" id="SM00177">
    <property type="entry name" value="ARF"/>
    <property type="match status" value="1"/>
</dbReference>
<dbReference type="CDD" id="cd12408">
    <property type="entry name" value="RRM_eIF3G_like"/>
    <property type="match status" value="1"/>
</dbReference>
<dbReference type="GO" id="GO:0033290">
    <property type="term" value="C:eukaryotic 48S preinitiation complex"/>
    <property type="evidence" value="ECO:0007669"/>
    <property type="project" value="UniProtKB-UniRule"/>
</dbReference>
<feature type="binding site" evidence="9">
    <location>
        <begin position="390"/>
        <end position="393"/>
    </location>
    <ligand>
        <name>GTP</name>
        <dbReference type="ChEBI" id="CHEBI:37565"/>
    </ligand>
</feature>
<evidence type="ECO:0000256" key="4">
    <source>
        <dbReference type="ARBA" id="ARBA00022707"/>
    </source>
</evidence>
<dbReference type="GO" id="GO:0001732">
    <property type="term" value="P:formation of cytoplasmic translation initiation complex"/>
    <property type="evidence" value="ECO:0007669"/>
    <property type="project" value="UniProtKB-UniRule"/>
</dbReference>
<proteinExistence type="inferred from homology"/>
<keyword evidence="5 9" id="KW-0547">Nucleotide-binding</keyword>
<dbReference type="InterPro" id="IPR017334">
    <property type="entry name" value="eIF3_g"/>
</dbReference>
<dbReference type="InterPro" id="IPR000504">
    <property type="entry name" value="RRM_dom"/>
</dbReference>
<dbReference type="WBParaSite" id="TCONS_00004191.p1">
    <property type="protein sequence ID" value="TCONS_00004191.p1"/>
    <property type="gene ID" value="XLOC_001313"/>
</dbReference>
<evidence type="ECO:0000313" key="15">
    <source>
        <dbReference type="Proteomes" id="UP000035681"/>
    </source>
</evidence>
<dbReference type="InterPro" id="IPR035979">
    <property type="entry name" value="RBD_domain_sf"/>
</dbReference>
<dbReference type="SMART" id="SM00175">
    <property type="entry name" value="RAB"/>
    <property type="match status" value="1"/>
</dbReference>
<dbReference type="Proteomes" id="UP000035681">
    <property type="component" value="Unplaced"/>
</dbReference>
<feature type="binding site" evidence="10">
    <location>
        <position position="295"/>
    </location>
    <ligand>
        <name>Mg(2+)</name>
        <dbReference type="ChEBI" id="CHEBI:18420"/>
    </ligand>
</feature>
<dbReference type="SMART" id="SM00360">
    <property type="entry name" value="RRM"/>
    <property type="match status" value="1"/>
</dbReference>
<organism evidence="15 16">
    <name type="scientific">Strongyloides stercoralis</name>
    <name type="common">Threadworm</name>
    <dbReference type="NCBI Taxonomy" id="6248"/>
    <lineage>
        <taxon>Eukaryota</taxon>
        <taxon>Metazoa</taxon>
        <taxon>Ecdysozoa</taxon>
        <taxon>Nematoda</taxon>
        <taxon>Chromadorea</taxon>
        <taxon>Rhabditida</taxon>
        <taxon>Tylenchina</taxon>
        <taxon>Panagrolaimomorpha</taxon>
        <taxon>Strongyloidoidea</taxon>
        <taxon>Strongyloididae</taxon>
        <taxon>Strongyloides</taxon>
    </lineage>
</organism>
<dbReference type="SUPFAM" id="SSF57756">
    <property type="entry name" value="Retrovirus zinc finger-like domains"/>
    <property type="match status" value="1"/>
</dbReference>
<reference evidence="16" key="1">
    <citation type="submission" date="2024-02" db="UniProtKB">
        <authorList>
            <consortium name="WormBaseParasite"/>
        </authorList>
    </citation>
    <scope>IDENTIFICATION</scope>
</reference>
<dbReference type="NCBIfam" id="TIGR00231">
    <property type="entry name" value="small_GTP"/>
    <property type="match status" value="1"/>
</dbReference>
<dbReference type="GO" id="GO:0003924">
    <property type="term" value="F:GTPase activity"/>
    <property type="evidence" value="ECO:0007669"/>
    <property type="project" value="InterPro"/>
</dbReference>
<keyword evidence="12" id="KW-0694">RNA-binding</keyword>
<dbReference type="PROSITE" id="PS50102">
    <property type="entry name" value="RRM"/>
    <property type="match status" value="1"/>
</dbReference>
<feature type="domain" description="RRM" evidence="13">
    <location>
        <begin position="186"/>
        <end position="266"/>
    </location>
</feature>
<comment type="subunit">
    <text evidence="8">Component of the eukaryotic translation initiation factor 3 (eIF-3) complex.</text>
</comment>
<dbReference type="GO" id="GO:0003723">
    <property type="term" value="F:RNA binding"/>
    <property type="evidence" value="ECO:0007669"/>
    <property type="project" value="UniProtKB-UniRule"/>
</dbReference>
<evidence type="ECO:0000256" key="8">
    <source>
        <dbReference type="HAMAP-Rule" id="MF_03006"/>
    </source>
</evidence>
<dbReference type="InterPro" id="IPR005225">
    <property type="entry name" value="Small_GTP-bd"/>
</dbReference>
<evidence type="ECO:0000256" key="11">
    <source>
        <dbReference type="PROSITE-ProRule" id="PRU00047"/>
    </source>
</evidence>
<dbReference type="Gene3D" id="3.30.70.330">
    <property type="match status" value="1"/>
</dbReference>
<keyword evidence="2 8" id="KW-0963">Cytoplasm</keyword>
<comment type="subcellular location">
    <subcellularLocation>
        <location evidence="8">Cytoplasm</location>
    </subcellularLocation>
</comment>
<evidence type="ECO:0000256" key="12">
    <source>
        <dbReference type="PROSITE-ProRule" id="PRU00176"/>
    </source>
</evidence>
<dbReference type="InterPro" id="IPR006689">
    <property type="entry name" value="Small_GTPase_ARF/SAR"/>
</dbReference>
<evidence type="ECO:0000256" key="9">
    <source>
        <dbReference type="PIRSR" id="PIRSR606689-1"/>
    </source>
</evidence>
<dbReference type="GO" id="GO:0005525">
    <property type="term" value="F:GTP binding"/>
    <property type="evidence" value="ECO:0007669"/>
    <property type="project" value="UniProtKB-KW"/>
</dbReference>
<dbReference type="InterPro" id="IPR027417">
    <property type="entry name" value="P-loop_NTPase"/>
</dbReference>
<dbReference type="PROSITE" id="PS50158">
    <property type="entry name" value="ZF_CCHC"/>
    <property type="match status" value="1"/>
</dbReference>
<keyword evidence="15" id="KW-1185">Reference proteome</keyword>
<keyword evidence="3 8" id="KW-0396">Initiation factor</keyword>
<comment type="similarity">
    <text evidence="8">Belongs to the eIF-3 subunit G family.</text>
</comment>
<dbReference type="Gene3D" id="3.40.50.300">
    <property type="entry name" value="P-loop containing nucleotide triphosphate hydrolases"/>
    <property type="match status" value="1"/>
</dbReference>
<accession>A0AAF5CZC3</accession>
<dbReference type="SUPFAM" id="SSF54928">
    <property type="entry name" value="RNA-binding domain, RBD"/>
    <property type="match status" value="1"/>
</dbReference>
<evidence type="ECO:0000313" key="16">
    <source>
        <dbReference type="WBParaSite" id="TCONS_00004191.p1"/>
    </source>
</evidence>
<dbReference type="FunFam" id="3.40.50.300:FF:001166">
    <property type="entry name" value="ADP-ribosylation factor D"/>
    <property type="match status" value="1"/>
</dbReference>
<evidence type="ECO:0000256" key="5">
    <source>
        <dbReference type="ARBA" id="ARBA00022741"/>
    </source>
</evidence>
<dbReference type="InterPro" id="IPR012677">
    <property type="entry name" value="Nucleotide-bd_a/b_plait_sf"/>
</dbReference>
<dbReference type="InterPro" id="IPR034240">
    <property type="entry name" value="eIF3G_RRM"/>
</dbReference>
<dbReference type="GO" id="GO:0003743">
    <property type="term" value="F:translation initiation factor activity"/>
    <property type="evidence" value="ECO:0007669"/>
    <property type="project" value="UniProtKB-UniRule"/>
</dbReference>
<keyword evidence="11" id="KW-0863">Zinc-finger</keyword>
<evidence type="ECO:0000256" key="3">
    <source>
        <dbReference type="ARBA" id="ARBA00022540"/>
    </source>
</evidence>
<dbReference type="GO" id="GO:0005852">
    <property type="term" value="C:eukaryotic translation initiation factor 3 complex"/>
    <property type="evidence" value="ECO:0007669"/>
    <property type="project" value="UniProtKB-UniRule"/>
</dbReference>
<keyword evidence="10" id="KW-0460">Magnesium</keyword>
<dbReference type="SMART" id="SM00178">
    <property type="entry name" value="SAR"/>
    <property type="match status" value="1"/>
</dbReference>
<dbReference type="PROSITE" id="PS51417">
    <property type="entry name" value="ARF"/>
    <property type="match status" value="1"/>
</dbReference>
<protein>
    <recommendedName>
        <fullName evidence="8">Eukaryotic translation initiation factor 3 subunit G</fullName>
        <shortName evidence="8">eIF3g</shortName>
    </recommendedName>
    <alternativeName>
        <fullName evidence="8">Eukaryotic translation initiation factor 3 RNA-binding subunit</fullName>
        <shortName evidence="8">eIF-3 RNA-binding subunit</shortName>
    </alternativeName>
    <alternativeName>
        <fullName evidence="8">Eukaryotic translation initiation factor 3 subunit 4</fullName>
    </alternativeName>
</protein>
<keyword evidence="6 8" id="KW-0648">Protein biosynthesis</keyword>
<comment type="similarity">
    <text evidence="1">Belongs to the small GTPase superfamily. Arf family.</text>
</comment>
<sequence>EGIMSSAITLPKPAPIGSWADAVDSETNAREKTITECRIDPLTGKKVVVTQILKIITERIPKTIAERRKWKKFGKCINAGNKPEPGVTMMGEEVELEFVRTALGEQKHDDDGDAIKNIDKGQVTARCHNCKTSGHWSKDCPFKNVSDEKFDDVRPSTKGSLAGGKYIPPQRNLERMGIGERRSDEFTVRVTNLPEDYTNLDDVLRNMFSSVGKIDRFFLAKDKNTNLNKGFAFITYSNKHDAEKAITKFNKFPFESLIINVEFANMGLLTLLRKYKKKEKDMRILLLGLDNSGKTTVMKKFLGEDTDTISPTLGFGIETAQYKGLTLNFWDVGGQKSLRPYWKGYFNDADGIIWVVDSSDVDRLNDCDSELKQLLKEDHLSHSSLVVLANKSDLPSSLSADEISKHLKLDQLTTHKCKTFSTSAKTGKNLLEAIDWLCNDICSRIYVGN</sequence>
<dbReference type="GO" id="GO:0019899">
    <property type="term" value="F:enzyme binding"/>
    <property type="evidence" value="ECO:0007669"/>
    <property type="project" value="UniProtKB-ARBA"/>
</dbReference>
<feature type="binding site" evidence="9">
    <location>
        <begin position="288"/>
        <end position="295"/>
    </location>
    <ligand>
        <name>GTP</name>
        <dbReference type="ChEBI" id="CHEBI:37565"/>
    </ligand>
</feature>
<dbReference type="PROSITE" id="PS51422">
    <property type="entry name" value="SAR1"/>
    <property type="match status" value="1"/>
</dbReference>
<dbReference type="InterPro" id="IPR024675">
    <property type="entry name" value="eIF3g_N"/>
</dbReference>
<evidence type="ECO:0000256" key="10">
    <source>
        <dbReference type="PIRSR" id="PIRSR606689-2"/>
    </source>
</evidence>
<evidence type="ECO:0000259" key="13">
    <source>
        <dbReference type="PROSITE" id="PS50102"/>
    </source>
</evidence>
<dbReference type="HAMAP" id="MF_03006">
    <property type="entry name" value="eIF3g"/>
    <property type="match status" value="1"/>
</dbReference>
<dbReference type="AlphaFoldDB" id="A0AAF5CZC3"/>
<feature type="binding site" evidence="10">
    <location>
        <position position="312"/>
    </location>
    <ligand>
        <name>Mg(2+)</name>
        <dbReference type="ChEBI" id="CHEBI:18420"/>
    </ligand>
</feature>
<dbReference type="InterPro" id="IPR001878">
    <property type="entry name" value="Znf_CCHC"/>
</dbReference>
<dbReference type="Pfam" id="PF00025">
    <property type="entry name" value="Arf"/>
    <property type="match status" value="1"/>
</dbReference>
<name>A0AAF5CZC3_STRER</name>
<evidence type="ECO:0000259" key="14">
    <source>
        <dbReference type="PROSITE" id="PS50158"/>
    </source>
</evidence>
<keyword evidence="11" id="KW-0862">Zinc</keyword>
<dbReference type="PROSITE" id="PS51419">
    <property type="entry name" value="RAB"/>
    <property type="match status" value="1"/>
</dbReference>
<keyword evidence="7 9" id="KW-0342">GTP-binding</keyword>
<keyword evidence="10" id="KW-0479">Metal-binding</keyword>
<evidence type="ECO:0000256" key="1">
    <source>
        <dbReference type="ARBA" id="ARBA00010290"/>
    </source>
</evidence>
<feature type="domain" description="CCHC-type" evidence="14">
    <location>
        <begin position="126"/>
        <end position="141"/>
    </location>
</feature>
<evidence type="ECO:0000256" key="7">
    <source>
        <dbReference type="ARBA" id="ARBA00023134"/>
    </source>
</evidence>
<evidence type="ECO:0000256" key="2">
    <source>
        <dbReference type="ARBA" id="ARBA00022490"/>
    </source>
</evidence>
<dbReference type="Pfam" id="PF00076">
    <property type="entry name" value="RRM_1"/>
    <property type="match status" value="1"/>
</dbReference>
<dbReference type="InterPro" id="IPR044612">
    <property type="entry name" value="ARL2/3"/>
</dbReference>
<dbReference type="InterPro" id="IPR036875">
    <property type="entry name" value="Znf_CCHC_sf"/>
</dbReference>
<dbReference type="SUPFAM" id="SSF52540">
    <property type="entry name" value="P-loop containing nucleoside triphosphate hydrolases"/>
    <property type="match status" value="1"/>
</dbReference>
<dbReference type="PANTHER" id="PTHR45697">
    <property type="entry name" value="ADP-RIBOSYLATION FACTOR-LIKE PROTEIN 2-RELATED"/>
    <property type="match status" value="1"/>
</dbReference>
<dbReference type="Pfam" id="PF12353">
    <property type="entry name" value="eIF3g"/>
    <property type="match status" value="1"/>
</dbReference>
<evidence type="ECO:0000256" key="6">
    <source>
        <dbReference type="ARBA" id="ARBA00022917"/>
    </source>
</evidence>
<feature type="binding site" evidence="9">
    <location>
        <position position="334"/>
    </location>
    <ligand>
        <name>GTP</name>
        <dbReference type="ChEBI" id="CHEBI:37565"/>
    </ligand>
</feature>
<comment type="function">
    <text evidence="8">RNA-binding component of the eukaryotic translation initiation factor 3 (eIF-3) complex, which is involved in protein synthesis of a specialized repertoire of mRNAs and, together with other initiation factors, stimulates binding of mRNA and methionyl-tRNAi to the 40S ribosome. The eIF-3 complex specifically targets and initiates translation of a subset of mRNAs involved in cell proliferation. This subunit can bind 18S rRNA.</text>
</comment>
<dbReference type="Gene3D" id="4.10.60.10">
    <property type="entry name" value="Zinc finger, CCHC-type"/>
    <property type="match status" value="1"/>
</dbReference>
<dbReference type="GO" id="GO:0016282">
    <property type="term" value="C:eukaryotic 43S preinitiation complex"/>
    <property type="evidence" value="ECO:0007669"/>
    <property type="project" value="UniProtKB-UniRule"/>
</dbReference>
<dbReference type="PRINTS" id="PR00328">
    <property type="entry name" value="SAR1GTPBP"/>
</dbReference>
<keyword evidence="4" id="KW-0519">Myristate</keyword>
<keyword evidence="4" id="KW-0449">Lipoprotein</keyword>